<evidence type="ECO:0000313" key="3">
    <source>
        <dbReference type="WBParaSite" id="Pan_g1479.t1"/>
    </source>
</evidence>
<organism evidence="2 3">
    <name type="scientific">Panagrellus redivivus</name>
    <name type="common">Microworm</name>
    <dbReference type="NCBI Taxonomy" id="6233"/>
    <lineage>
        <taxon>Eukaryota</taxon>
        <taxon>Metazoa</taxon>
        <taxon>Ecdysozoa</taxon>
        <taxon>Nematoda</taxon>
        <taxon>Chromadorea</taxon>
        <taxon>Rhabditida</taxon>
        <taxon>Tylenchina</taxon>
        <taxon>Panagrolaimomorpha</taxon>
        <taxon>Panagrolaimoidea</taxon>
        <taxon>Panagrolaimidae</taxon>
        <taxon>Panagrellus</taxon>
    </lineage>
</organism>
<dbReference type="WBParaSite" id="Pan_g1479.t1">
    <property type="protein sequence ID" value="Pan_g1479.t1"/>
    <property type="gene ID" value="Pan_g1479"/>
</dbReference>
<sequence length="195" mass="22182">MKQELNLVIFVVVMLSFGSKQGVDAHRRHRRDPKNVNFDQPPIFCDKWRELTFGPIATFHQLKVGCFMELPETVNGRELTLYAQDRSEALGCGVRIPQGASLKIHHLNYDKSKGQATVYSGSACDHLYATPTAITQPGIYGPFWHSHNILQFIPDTDYDNLIFTLLMPDDFEEQSEDGIRFRDRLLANVDGLKIS</sequence>
<feature type="chain" id="PRO_5029013025" evidence="1">
    <location>
        <begin position="26"/>
        <end position="195"/>
    </location>
</feature>
<keyword evidence="1" id="KW-0732">Signal</keyword>
<reference evidence="2" key="1">
    <citation type="journal article" date="2013" name="Genetics">
        <title>The draft genome and transcriptome of Panagrellus redivivus are shaped by the harsh demands of a free-living lifestyle.</title>
        <authorList>
            <person name="Srinivasan J."/>
            <person name="Dillman A.R."/>
            <person name="Macchietto M.G."/>
            <person name="Heikkinen L."/>
            <person name="Lakso M."/>
            <person name="Fracchia K.M."/>
            <person name="Antoshechkin I."/>
            <person name="Mortazavi A."/>
            <person name="Wong G."/>
            <person name="Sternberg P.W."/>
        </authorList>
    </citation>
    <scope>NUCLEOTIDE SEQUENCE [LARGE SCALE GENOMIC DNA]</scope>
    <source>
        <strain evidence="2">MT8872</strain>
    </source>
</reference>
<feature type="signal peptide" evidence="1">
    <location>
        <begin position="1"/>
        <end position="25"/>
    </location>
</feature>
<evidence type="ECO:0000313" key="2">
    <source>
        <dbReference type="Proteomes" id="UP000492821"/>
    </source>
</evidence>
<dbReference type="AlphaFoldDB" id="A0A7E4UZL5"/>
<keyword evidence="2" id="KW-1185">Reference proteome</keyword>
<evidence type="ECO:0000256" key="1">
    <source>
        <dbReference type="SAM" id="SignalP"/>
    </source>
</evidence>
<name>A0A7E4UZL5_PANRE</name>
<protein>
    <submittedName>
        <fullName evidence="3">CUB domain-containing protein</fullName>
    </submittedName>
</protein>
<dbReference type="Proteomes" id="UP000492821">
    <property type="component" value="Unassembled WGS sequence"/>
</dbReference>
<reference evidence="3" key="2">
    <citation type="submission" date="2020-10" db="UniProtKB">
        <authorList>
            <consortium name="WormBaseParasite"/>
        </authorList>
    </citation>
    <scope>IDENTIFICATION</scope>
</reference>
<accession>A0A7E4UZL5</accession>
<proteinExistence type="predicted"/>